<dbReference type="SMART" id="SM00454">
    <property type="entry name" value="SAM"/>
    <property type="match status" value="1"/>
</dbReference>
<dbReference type="Gene3D" id="1.10.150.50">
    <property type="entry name" value="Transcription Factor, Ets-1"/>
    <property type="match status" value="1"/>
</dbReference>
<protein>
    <recommendedName>
        <fullName evidence="2">SAM domain-containing protein</fullName>
    </recommendedName>
</protein>
<dbReference type="InterPro" id="IPR001660">
    <property type="entry name" value="SAM"/>
</dbReference>
<evidence type="ECO:0000259" key="2">
    <source>
        <dbReference type="PROSITE" id="PS50105"/>
    </source>
</evidence>
<organism evidence="3 4">
    <name type="scientific">Mya arenaria</name>
    <name type="common">Soft-shell clam</name>
    <dbReference type="NCBI Taxonomy" id="6604"/>
    <lineage>
        <taxon>Eukaryota</taxon>
        <taxon>Metazoa</taxon>
        <taxon>Spiralia</taxon>
        <taxon>Lophotrochozoa</taxon>
        <taxon>Mollusca</taxon>
        <taxon>Bivalvia</taxon>
        <taxon>Autobranchia</taxon>
        <taxon>Heteroconchia</taxon>
        <taxon>Euheterodonta</taxon>
        <taxon>Imparidentia</taxon>
        <taxon>Neoheterodontei</taxon>
        <taxon>Myida</taxon>
        <taxon>Myoidea</taxon>
        <taxon>Myidae</taxon>
        <taxon>Mya</taxon>
    </lineage>
</organism>
<dbReference type="InterPro" id="IPR013761">
    <property type="entry name" value="SAM/pointed_sf"/>
</dbReference>
<dbReference type="PANTHER" id="PTHR14454:SF11">
    <property type="entry name" value="SERRANO, ISOFORM F"/>
    <property type="match status" value="1"/>
</dbReference>
<accession>A0ABY7FB14</accession>
<dbReference type="Pfam" id="PF07647">
    <property type="entry name" value="SAM_2"/>
    <property type="match status" value="1"/>
</dbReference>
<feature type="region of interest" description="Disordered" evidence="1">
    <location>
        <begin position="401"/>
        <end position="425"/>
    </location>
</feature>
<reference evidence="3" key="1">
    <citation type="submission" date="2022-11" db="EMBL/GenBank/DDBJ databases">
        <title>Centuries of genome instability and evolution in soft-shell clam transmissible cancer (bioRxiv).</title>
        <authorList>
            <person name="Hart S.F.M."/>
            <person name="Yonemitsu M.A."/>
            <person name="Giersch R.M."/>
            <person name="Beal B.F."/>
            <person name="Arriagada G."/>
            <person name="Davis B.W."/>
            <person name="Ostrander E.A."/>
            <person name="Goff S.P."/>
            <person name="Metzger M.J."/>
        </authorList>
    </citation>
    <scope>NUCLEOTIDE SEQUENCE</scope>
    <source>
        <strain evidence="3">MELC-2E11</strain>
        <tissue evidence="3">Siphon/mantle</tissue>
    </source>
</reference>
<evidence type="ECO:0000256" key="1">
    <source>
        <dbReference type="SAM" id="MobiDB-lite"/>
    </source>
</evidence>
<dbReference type="SUPFAM" id="SSF47769">
    <property type="entry name" value="SAM/Pointed domain"/>
    <property type="match status" value="1"/>
</dbReference>
<evidence type="ECO:0000313" key="4">
    <source>
        <dbReference type="Proteomes" id="UP001164746"/>
    </source>
</evidence>
<keyword evidence="4" id="KW-1185">Reference proteome</keyword>
<name>A0ABY7FB14_MYAAR</name>
<dbReference type="InterPro" id="IPR052281">
    <property type="entry name" value="GAREM"/>
</dbReference>
<dbReference type="PANTHER" id="PTHR14454">
    <property type="entry name" value="GRB2-ASSOCIATED AND REGULATOR OF MAPK PROTEIN FAMILY MEMBER"/>
    <property type="match status" value="1"/>
</dbReference>
<sequence length="577" mass="64770">MFMVPHDVLSEVVISPCNIATPGQADGVHQQTWDRIPNAAQSTSHIRSPITSRIKSIPDPAHLNSTMDDYIVEKKEYSPKDFLEKFSKKLPRIVMITQGYCGEIQGDTFDRGMARTIAEILQEQTIPCVVEFPKKTIITVGNRRINTNNIPEIDLTGTFDEIYLLGNYIDSDILETEVIRVPLYLTQLRLAVVTGHKNKSKDEWHAFNKYLDNRCGPIFYDTCYGNPEMAHYKEQLSAKDGAEHSYVEPCSYINFWSLVHKPYANVNSTKTEDEIICVGESFDGMDAYEPMEIITKANTSHFKTRNSQQINLHKPFMPLPAEKPDIDIYENSETLSDQVKENKHGDVEPNRDGSCHLEENILFAKSRLKPVKAKPESSATAQETHNMPIGAELKEKTPAARLKNPPAHGSKPKLPIKPTGWLKSSDPPEIIGKTSIKLAHNVQQAKIVSQDNTPVPSSVRPSAMVAPVTVDKEASDHKFLKPEAQYIVARVPETDTQIDLPVVEKPEDVCNLTVREVTGYLERMNLSSYAKQFLDNDVDGVLLTGLTKNDLMTDFGMKGVEAQKIINFCKEAHLPKK</sequence>
<dbReference type="PROSITE" id="PS50105">
    <property type="entry name" value="SAM_DOMAIN"/>
    <property type="match status" value="1"/>
</dbReference>
<gene>
    <name evidence="3" type="ORF">MAR_032482</name>
</gene>
<proteinExistence type="predicted"/>
<dbReference type="EMBL" id="CP111021">
    <property type="protein sequence ID" value="WAR17888.1"/>
    <property type="molecule type" value="Genomic_DNA"/>
</dbReference>
<dbReference type="Proteomes" id="UP001164746">
    <property type="component" value="Chromosome 10"/>
</dbReference>
<feature type="domain" description="SAM" evidence="2">
    <location>
        <begin position="512"/>
        <end position="566"/>
    </location>
</feature>
<evidence type="ECO:0000313" key="3">
    <source>
        <dbReference type="EMBL" id="WAR17888.1"/>
    </source>
</evidence>